<dbReference type="PANTHER" id="PTHR21257">
    <property type="entry name" value="DELTA(14)-STEROL REDUCTASE"/>
    <property type="match status" value="1"/>
</dbReference>
<feature type="transmembrane region" description="Helical" evidence="11">
    <location>
        <begin position="468"/>
        <end position="488"/>
    </location>
</feature>
<feature type="transmembrane region" description="Helical" evidence="11">
    <location>
        <begin position="289"/>
        <end position="317"/>
    </location>
</feature>
<evidence type="ECO:0000256" key="6">
    <source>
        <dbReference type="ARBA" id="ARBA00023125"/>
    </source>
</evidence>
<feature type="transmembrane region" description="Helical" evidence="11">
    <location>
        <begin position="531"/>
        <end position="553"/>
    </location>
</feature>
<evidence type="ECO:0000256" key="8">
    <source>
        <dbReference type="ARBA" id="ARBA00023170"/>
    </source>
</evidence>
<feature type="compositionally biased region" description="Low complexity" evidence="10">
    <location>
        <begin position="39"/>
        <end position="50"/>
    </location>
</feature>
<comment type="caution">
    <text evidence="12">The sequence shown here is derived from an EMBL/GenBank/DDBJ whole genome shotgun (WGS) entry which is preliminary data.</text>
</comment>
<dbReference type="Gene3D" id="1.20.120.1630">
    <property type="match status" value="1"/>
</dbReference>
<name>A0A921YWP7_MANSE</name>
<comment type="similarity">
    <text evidence="2">Belongs to the ERG4/ERG24 family.</text>
</comment>
<dbReference type="GO" id="GO:0006695">
    <property type="term" value="P:cholesterol biosynthetic process"/>
    <property type="evidence" value="ECO:0007669"/>
    <property type="project" value="TreeGrafter"/>
</dbReference>
<accession>A0A921YWP7</accession>
<keyword evidence="5 11" id="KW-1133">Transmembrane helix</keyword>
<dbReference type="EMBL" id="JH668328">
    <property type="protein sequence ID" value="KAG6445997.1"/>
    <property type="molecule type" value="Genomic_DNA"/>
</dbReference>
<dbReference type="GO" id="GO:0050613">
    <property type="term" value="F:Delta14-sterol reductase activity"/>
    <property type="evidence" value="ECO:0007669"/>
    <property type="project" value="TreeGrafter"/>
</dbReference>
<evidence type="ECO:0000256" key="9">
    <source>
        <dbReference type="ARBA" id="ARBA00023242"/>
    </source>
</evidence>
<gene>
    <name evidence="12" type="ORF">O3G_MSEX004206</name>
</gene>
<dbReference type="InterPro" id="IPR001171">
    <property type="entry name" value="ERG24_DHCR-like"/>
</dbReference>
<evidence type="ECO:0000256" key="10">
    <source>
        <dbReference type="SAM" id="MobiDB-lite"/>
    </source>
</evidence>
<evidence type="ECO:0000313" key="12">
    <source>
        <dbReference type="EMBL" id="KAG6445997.1"/>
    </source>
</evidence>
<protein>
    <recommendedName>
        <fullName evidence="14">Lamin-B receptor</fullName>
    </recommendedName>
</protein>
<dbReference type="AlphaFoldDB" id="A0A921YWP7"/>
<dbReference type="GO" id="GO:0005637">
    <property type="term" value="C:nuclear inner membrane"/>
    <property type="evidence" value="ECO:0007669"/>
    <property type="project" value="UniProtKB-SubCell"/>
</dbReference>
<feature type="transmembrane region" description="Helical" evidence="11">
    <location>
        <begin position="427"/>
        <end position="448"/>
    </location>
</feature>
<dbReference type="GO" id="GO:0005789">
    <property type="term" value="C:endoplasmic reticulum membrane"/>
    <property type="evidence" value="ECO:0007669"/>
    <property type="project" value="TreeGrafter"/>
</dbReference>
<evidence type="ECO:0000256" key="4">
    <source>
        <dbReference type="ARBA" id="ARBA00022692"/>
    </source>
</evidence>
<keyword evidence="6" id="KW-0238">DNA-binding</keyword>
<proteinExistence type="inferred from homology"/>
<evidence type="ECO:0000256" key="5">
    <source>
        <dbReference type="ARBA" id="ARBA00022989"/>
    </source>
</evidence>
<sequence>MSTRSGRVRTSVANISPVRTRKGVSPVRSPARTRKSSPRKSSPARSTQKSPSRKSPSRKPESKFPARKSPSRTTKETKQTAEIQPQVVQKSPSKRPAIKSDLAVRLVDYSSKFESFQSTLTKRSEFATKDVTLAQNEFVLGKVNGLDAVDFSYGLRNRSVEAELTPRRSSRLREIKDKFDDAELRRSVSKSLTHSNSVSKSLDQFSDEESVYEEIPKEKSKSVTRKLATPLRSSISSLTNISSRWEFGGRAGAAALILLMPLTVCSIIISCKHSCSLNIDLNKYKDLQFWPSLRSLGLISSLLVIQTVFAVIPIFGTKADLMDGRDHKYCFNAFFASLFTVGLVYILQYLQVLNKEVIVNEYLQLAATSYIFGFILSIMVYIKSRRLKDNELNTYGNTGYRLYDFFMGREIHCYLKKLNVKVLISRTCNITTLILLLFILSQGIHLQINDKVQLTIENYKEILNKVQLQPTIIVFTIMQIIYILNFIVKEYKITSTFYWQSEGVGYLQIVSSALYPYYFTTISKHVADSKLVLSTNALVFASVLFTLGLFVMLASNNIKHKFRANPLLPSLANLDSMPTFHGNKLLISGLWGVLRHPNYTGDIIIHICLALPGLLSKKYIAAVPAILTILGLGYRVWRDHYRCRSRYGAAWHRYCKKVPSVIIPKIL</sequence>
<comment type="subcellular location">
    <subcellularLocation>
        <location evidence="1">Nucleus inner membrane</location>
        <topology evidence="1">Multi-pass membrane protein</topology>
    </subcellularLocation>
</comment>
<feature type="transmembrane region" description="Helical" evidence="11">
    <location>
        <begin position="329"/>
        <end position="350"/>
    </location>
</feature>
<keyword evidence="13" id="KW-1185">Reference proteome</keyword>
<organism evidence="12 13">
    <name type="scientific">Manduca sexta</name>
    <name type="common">Tobacco hawkmoth</name>
    <name type="synonym">Tobacco hornworm</name>
    <dbReference type="NCBI Taxonomy" id="7130"/>
    <lineage>
        <taxon>Eukaryota</taxon>
        <taxon>Metazoa</taxon>
        <taxon>Ecdysozoa</taxon>
        <taxon>Arthropoda</taxon>
        <taxon>Hexapoda</taxon>
        <taxon>Insecta</taxon>
        <taxon>Pterygota</taxon>
        <taxon>Neoptera</taxon>
        <taxon>Endopterygota</taxon>
        <taxon>Lepidoptera</taxon>
        <taxon>Glossata</taxon>
        <taxon>Ditrysia</taxon>
        <taxon>Bombycoidea</taxon>
        <taxon>Sphingidae</taxon>
        <taxon>Sphinginae</taxon>
        <taxon>Sphingini</taxon>
        <taxon>Manduca</taxon>
    </lineage>
</organism>
<keyword evidence="8" id="KW-0675">Receptor</keyword>
<feature type="transmembrane region" description="Helical" evidence="11">
    <location>
        <begin position="251"/>
        <end position="269"/>
    </location>
</feature>
<evidence type="ECO:0000256" key="2">
    <source>
        <dbReference type="ARBA" id="ARBA00005402"/>
    </source>
</evidence>
<feature type="transmembrane region" description="Helical" evidence="11">
    <location>
        <begin position="619"/>
        <end position="637"/>
    </location>
</feature>
<reference evidence="12" key="2">
    <citation type="submission" date="2020-12" db="EMBL/GenBank/DDBJ databases">
        <authorList>
            <person name="Kanost M."/>
        </authorList>
    </citation>
    <scope>NUCLEOTIDE SEQUENCE</scope>
</reference>
<keyword evidence="4 11" id="KW-0812">Transmembrane</keyword>
<feature type="compositionally biased region" description="Polar residues" evidence="10">
    <location>
        <begin position="80"/>
        <end position="91"/>
    </location>
</feature>
<keyword evidence="7 11" id="KW-0472">Membrane</keyword>
<evidence type="ECO:0008006" key="14">
    <source>
        <dbReference type="Google" id="ProtNLM"/>
    </source>
</evidence>
<feature type="transmembrane region" description="Helical" evidence="11">
    <location>
        <begin position="362"/>
        <end position="382"/>
    </location>
</feature>
<evidence type="ECO:0000313" key="13">
    <source>
        <dbReference type="Proteomes" id="UP000791440"/>
    </source>
</evidence>
<dbReference type="Proteomes" id="UP000791440">
    <property type="component" value="Unassembled WGS sequence"/>
</dbReference>
<reference evidence="12" key="1">
    <citation type="journal article" date="2016" name="Insect Biochem. Mol. Biol.">
        <title>Multifaceted biological insights from a draft genome sequence of the tobacco hornworm moth, Manduca sexta.</title>
        <authorList>
            <person name="Kanost M.R."/>
            <person name="Arrese E.L."/>
            <person name="Cao X."/>
            <person name="Chen Y.R."/>
            <person name="Chellapilla S."/>
            <person name="Goldsmith M.R."/>
            <person name="Grosse-Wilde E."/>
            <person name="Heckel D.G."/>
            <person name="Herndon N."/>
            <person name="Jiang H."/>
            <person name="Papanicolaou A."/>
            <person name="Qu J."/>
            <person name="Soulages J.L."/>
            <person name="Vogel H."/>
            <person name="Walters J."/>
            <person name="Waterhouse R.M."/>
            <person name="Ahn S.J."/>
            <person name="Almeida F.C."/>
            <person name="An C."/>
            <person name="Aqrawi P."/>
            <person name="Bretschneider A."/>
            <person name="Bryant W.B."/>
            <person name="Bucks S."/>
            <person name="Chao H."/>
            <person name="Chevignon G."/>
            <person name="Christen J.M."/>
            <person name="Clarke D.F."/>
            <person name="Dittmer N.T."/>
            <person name="Ferguson L.C.F."/>
            <person name="Garavelou S."/>
            <person name="Gordon K.H.J."/>
            <person name="Gunaratna R.T."/>
            <person name="Han Y."/>
            <person name="Hauser F."/>
            <person name="He Y."/>
            <person name="Heidel-Fischer H."/>
            <person name="Hirsh A."/>
            <person name="Hu Y."/>
            <person name="Jiang H."/>
            <person name="Kalra D."/>
            <person name="Klinner C."/>
            <person name="Konig C."/>
            <person name="Kovar C."/>
            <person name="Kroll A.R."/>
            <person name="Kuwar S.S."/>
            <person name="Lee S.L."/>
            <person name="Lehman R."/>
            <person name="Li K."/>
            <person name="Li Z."/>
            <person name="Liang H."/>
            <person name="Lovelace S."/>
            <person name="Lu Z."/>
            <person name="Mansfield J.H."/>
            <person name="McCulloch K.J."/>
            <person name="Mathew T."/>
            <person name="Morton B."/>
            <person name="Muzny D.M."/>
            <person name="Neunemann D."/>
            <person name="Ongeri F."/>
            <person name="Pauchet Y."/>
            <person name="Pu L.L."/>
            <person name="Pyrousis I."/>
            <person name="Rao X.J."/>
            <person name="Redding A."/>
            <person name="Roesel C."/>
            <person name="Sanchez-Gracia A."/>
            <person name="Schaack S."/>
            <person name="Shukla A."/>
            <person name="Tetreau G."/>
            <person name="Wang Y."/>
            <person name="Xiong G.H."/>
            <person name="Traut W."/>
            <person name="Walsh T.K."/>
            <person name="Worley K.C."/>
            <person name="Wu D."/>
            <person name="Wu W."/>
            <person name="Wu Y.Q."/>
            <person name="Zhang X."/>
            <person name="Zou Z."/>
            <person name="Zucker H."/>
            <person name="Briscoe A.D."/>
            <person name="Burmester T."/>
            <person name="Clem R.J."/>
            <person name="Feyereisen R."/>
            <person name="Grimmelikhuijzen C.J.P."/>
            <person name="Hamodrakas S.J."/>
            <person name="Hansson B.S."/>
            <person name="Huguet E."/>
            <person name="Jermiin L.S."/>
            <person name="Lan Q."/>
            <person name="Lehman H.K."/>
            <person name="Lorenzen M."/>
            <person name="Merzendorfer H."/>
            <person name="Michalopoulos I."/>
            <person name="Morton D.B."/>
            <person name="Muthukrishnan S."/>
            <person name="Oakeshott J.G."/>
            <person name="Palmer W."/>
            <person name="Park Y."/>
            <person name="Passarelli A.L."/>
            <person name="Rozas J."/>
            <person name="Schwartz L.M."/>
            <person name="Smith W."/>
            <person name="Southgate A."/>
            <person name="Vilcinskas A."/>
            <person name="Vogt R."/>
            <person name="Wang P."/>
            <person name="Werren J."/>
            <person name="Yu X.Q."/>
            <person name="Zhou J.J."/>
            <person name="Brown S.J."/>
            <person name="Scherer S.E."/>
            <person name="Richards S."/>
            <person name="Blissard G.W."/>
        </authorList>
    </citation>
    <scope>NUCLEOTIDE SEQUENCE</scope>
</reference>
<evidence type="ECO:0000256" key="3">
    <source>
        <dbReference type="ARBA" id="ARBA00022553"/>
    </source>
</evidence>
<dbReference type="Pfam" id="PF01222">
    <property type="entry name" value="ERG4_ERG24"/>
    <property type="match status" value="1"/>
</dbReference>
<evidence type="ECO:0000256" key="7">
    <source>
        <dbReference type="ARBA" id="ARBA00023136"/>
    </source>
</evidence>
<feature type="region of interest" description="Disordered" evidence="10">
    <location>
        <begin position="1"/>
        <end position="95"/>
    </location>
</feature>
<keyword evidence="3" id="KW-0597">Phosphoprotein</keyword>
<keyword evidence="9" id="KW-0539">Nucleus</keyword>
<dbReference type="GO" id="GO:0003677">
    <property type="term" value="F:DNA binding"/>
    <property type="evidence" value="ECO:0007669"/>
    <property type="project" value="UniProtKB-KW"/>
</dbReference>
<evidence type="ECO:0000256" key="1">
    <source>
        <dbReference type="ARBA" id="ARBA00004473"/>
    </source>
</evidence>
<dbReference type="PANTHER" id="PTHR21257:SF55">
    <property type="entry name" value="DELTA(14)-STEROL REDUCTASE LBR"/>
    <property type="match status" value="1"/>
</dbReference>
<evidence type="ECO:0000256" key="11">
    <source>
        <dbReference type="SAM" id="Phobius"/>
    </source>
</evidence>